<evidence type="ECO:0000259" key="4">
    <source>
        <dbReference type="SMART" id="SM01217"/>
    </source>
</evidence>
<evidence type="ECO:0000313" key="5">
    <source>
        <dbReference type="EMBL" id="QPC84576.1"/>
    </source>
</evidence>
<dbReference type="EMBL" id="CP062983">
    <property type="protein sequence ID" value="QPC84576.1"/>
    <property type="molecule type" value="Genomic_DNA"/>
</dbReference>
<dbReference type="RefSeq" id="WP_195172639.1">
    <property type="nucleotide sequence ID" value="NZ_CP062983.1"/>
</dbReference>
<dbReference type="SMART" id="SM01217">
    <property type="entry name" value="Fn3_like"/>
    <property type="match status" value="1"/>
</dbReference>
<gene>
    <name evidence="5" type="ORF">G4Y79_09425</name>
</gene>
<dbReference type="KEGG" id="pmet:G4Y79_09425"/>
<dbReference type="GO" id="GO:0009251">
    <property type="term" value="P:glucan catabolic process"/>
    <property type="evidence" value="ECO:0007669"/>
    <property type="project" value="TreeGrafter"/>
</dbReference>
<organism evidence="5 6">
    <name type="scientific">Phototrophicus methaneseepsis</name>
    <dbReference type="NCBI Taxonomy" id="2710758"/>
    <lineage>
        <taxon>Bacteria</taxon>
        <taxon>Bacillati</taxon>
        <taxon>Chloroflexota</taxon>
        <taxon>Candidatus Thermofontia</taxon>
        <taxon>Phototrophicales</taxon>
        <taxon>Phototrophicaceae</taxon>
        <taxon>Phototrophicus</taxon>
    </lineage>
</organism>
<dbReference type="AlphaFoldDB" id="A0A7S8ECT6"/>
<dbReference type="Pfam" id="PF01915">
    <property type="entry name" value="Glyco_hydro_3_C"/>
    <property type="match status" value="1"/>
</dbReference>
<dbReference type="InterPro" id="IPR001764">
    <property type="entry name" value="Glyco_hydro_3_N"/>
</dbReference>
<dbReference type="Pfam" id="PF00933">
    <property type="entry name" value="Glyco_hydro_3"/>
    <property type="match status" value="1"/>
</dbReference>
<keyword evidence="3" id="KW-0326">Glycosidase</keyword>
<evidence type="ECO:0000256" key="3">
    <source>
        <dbReference type="RuleBase" id="RU361161"/>
    </source>
</evidence>
<feature type="domain" description="Fibronectin type III-like" evidence="4">
    <location>
        <begin position="683"/>
        <end position="752"/>
    </location>
</feature>
<dbReference type="FunFam" id="2.60.40.10:FF:000495">
    <property type="entry name" value="Periplasmic beta-glucosidase"/>
    <property type="match status" value="1"/>
</dbReference>
<dbReference type="InterPro" id="IPR051915">
    <property type="entry name" value="Cellulose_Degrad_GH3"/>
</dbReference>
<protein>
    <submittedName>
        <fullName evidence="5">Glycoside hydrolase family 3 C-terminal domain-containing protein</fullName>
    </submittedName>
</protein>
<dbReference type="Gene3D" id="3.20.20.300">
    <property type="entry name" value="Glycoside hydrolase, family 3, N-terminal domain"/>
    <property type="match status" value="1"/>
</dbReference>
<dbReference type="Pfam" id="PF14310">
    <property type="entry name" value="Fn3-like"/>
    <property type="match status" value="1"/>
</dbReference>
<dbReference type="InterPro" id="IPR036962">
    <property type="entry name" value="Glyco_hydro_3_N_sf"/>
</dbReference>
<evidence type="ECO:0000256" key="1">
    <source>
        <dbReference type="ARBA" id="ARBA00005336"/>
    </source>
</evidence>
<accession>A0A7S8ECT6</accession>
<sequence length="782" mass="84979">MSNAIYLDSSKTINERVSDLIEQMTLDEKVAQLGSFWVYEVLNGVLLDPDKAAALMPHGIGQVTRVGGASNVTPKESAELNNAIQKWLLDNTRLKIPAVIHEESCSGYMANGATVFPQTIGVASTWDPELTEAMGEIIRRQMRAVGAHHALAPVLDVTRDARWGRMEETYGEDPYLVSRMGGAYIKGLQGEDLKSGIVATGKHFVGYGLSEGGMNWAPVHIPERELREVYLLPFEAAIRAIGLGSIMNGYHELDGVPCAANKRLLTDILRGEWGFEGTVVSDYFAVNMLEEHHHLAADKCESAKIALMSGIDIELPGTDCYGSPLKDAVESGYISMDLLDTALRRLLTQKFALGVFDHPFVDATTVTFDTLDERAVARELAQKSIVLLKNDGGLLPLSKEIGSLAVIGPNADTVRNLFGDYTYPAHIETLLESKKDNPLGMPAPKDVDVDNLEDFIPAMSILQAIKETVSAGTTVTYAKGCDVLTESRDGFAAAVEVAQQADVAVMVMGDKAGLTDDCTTGEARDRAILDLPGVQQDLVRAIYETGTPLVLVLLTGRPVTLNWIAEDVPAIVEAWFPSEEGGPAVADVLFGDVNPSGKLPVTFPQAVGQVPIFYGHRPSGGRSMWKVNYVETSSKPLYPFGYGLSYTTFAYDNLRIQAEDATAQGSVRVQVDVTNTGDRTGDEIVQLYTHTTRASVTRPIKELKGFKRVTLQPGETRTVTFEIAVKQFAYYGMDMRYVVTPGEVEVMVGASAIDLPLKDSFTIAGDETEITEKAFFTTVSVD</sequence>
<keyword evidence="2 3" id="KW-0378">Hydrolase</keyword>
<keyword evidence="6" id="KW-1185">Reference proteome</keyword>
<dbReference type="PROSITE" id="PS00775">
    <property type="entry name" value="GLYCOSYL_HYDROL_F3"/>
    <property type="match status" value="1"/>
</dbReference>
<dbReference type="Proteomes" id="UP000594468">
    <property type="component" value="Chromosome"/>
</dbReference>
<dbReference type="PRINTS" id="PR00133">
    <property type="entry name" value="GLHYDRLASE3"/>
</dbReference>
<dbReference type="InterPro" id="IPR017853">
    <property type="entry name" value="GH"/>
</dbReference>
<dbReference type="GO" id="GO:0008422">
    <property type="term" value="F:beta-glucosidase activity"/>
    <property type="evidence" value="ECO:0007669"/>
    <property type="project" value="UniProtKB-ARBA"/>
</dbReference>
<comment type="similarity">
    <text evidence="1 3">Belongs to the glycosyl hydrolase 3 family.</text>
</comment>
<dbReference type="PANTHER" id="PTHR30620">
    <property type="entry name" value="PERIPLASMIC BETA-GLUCOSIDASE-RELATED"/>
    <property type="match status" value="1"/>
</dbReference>
<dbReference type="InterPro" id="IPR002772">
    <property type="entry name" value="Glyco_hydro_3_C"/>
</dbReference>
<dbReference type="InterPro" id="IPR036881">
    <property type="entry name" value="Glyco_hydro_3_C_sf"/>
</dbReference>
<evidence type="ECO:0000256" key="2">
    <source>
        <dbReference type="ARBA" id="ARBA00022801"/>
    </source>
</evidence>
<proteinExistence type="inferred from homology"/>
<dbReference type="SUPFAM" id="SSF52279">
    <property type="entry name" value="Beta-D-glucan exohydrolase, C-terminal domain"/>
    <property type="match status" value="1"/>
</dbReference>
<evidence type="ECO:0000313" key="6">
    <source>
        <dbReference type="Proteomes" id="UP000594468"/>
    </source>
</evidence>
<dbReference type="InterPro" id="IPR026891">
    <property type="entry name" value="Fn3-like"/>
</dbReference>
<dbReference type="PANTHER" id="PTHR30620:SF123">
    <property type="entry name" value="BETA-XYLOSIDASE"/>
    <property type="match status" value="1"/>
</dbReference>
<dbReference type="SUPFAM" id="SSF51445">
    <property type="entry name" value="(Trans)glycosidases"/>
    <property type="match status" value="1"/>
</dbReference>
<dbReference type="Gene3D" id="3.40.50.1700">
    <property type="entry name" value="Glycoside hydrolase family 3 C-terminal domain"/>
    <property type="match status" value="1"/>
</dbReference>
<dbReference type="InterPro" id="IPR013783">
    <property type="entry name" value="Ig-like_fold"/>
</dbReference>
<dbReference type="InterPro" id="IPR019800">
    <property type="entry name" value="Glyco_hydro_3_AS"/>
</dbReference>
<reference evidence="5 6" key="1">
    <citation type="submission" date="2020-02" db="EMBL/GenBank/DDBJ databases">
        <authorList>
            <person name="Zheng R.K."/>
            <person name="Sun C.M."/>
        </authorList>
    </citation>
    <scope>NUCLEOTIDE SEQUENCE [LARGE SCALE GENOMIC DNA]</scope>
    <source>
        <strain evidence="6">rifampicinis</strain>
    </source>
</reference>
<name>A0A7S8ECT6_9CHLR</name>
<dbReference type="Gene3D" id="2.60.40.10">
    <property type="entry name" value="Immunoglobulins"/>
    <property type="match status" value="1"/>
</dbReference>